<dbReference type="AlphaFoldDB" id="A0A6A6XSG5"/>
<sequence length="71" mass="7281">MRFSLPALCIAIMAAQASALPSPDARAATDGTACSGKVGDLGTVFQGTCENGRCGISTPPNEFNLVFSRDC</sequence>
<keyword evidence="1" id="KW-0732">Signal</keyword>
<accession>A0A6A6XSG5</accession>
<organism evidence="2 3">
    <name type="scientific">Melanomma pulvis-pyrius CBS 109.77</name>
    <dbReference type="NCBI Taxonomy" id="1314802"/>
    <lineage>
        <taxon>Eukaryota</taxon>
        <taxon>Fungi</taxon>
        <taxon>Dikarya</taxon>
        <taxon>Ascomycota</taxon>
        <taxon>Pezizomycotina</taxon>
        <taxon>Dothideomycetes</taxon>
        <taxon>Pleosporomycetidae</taxon>
        <taxon>Pleosporales</taxon>
        <taxon>Melanommataceae</taxon>
        <taxon>Melanomma</taxon>
    </lineage>
</organism>
<protein>
    <submittedName>
        <fullName evidence="2">Uncharacterized protein</fullName>
    </submittedName>
</protein>
<gene>
    <name evidence="2" type="ORF">K505DRAFT_321233</name>
</gene>
<feature type="chain" id="PRO_5025658979" evidence="1">
    <location>
        <begin position="20"/>
        <end position="71"/>
    </location>
</feature>
<name>A0A6A6XSG5_9PLEO</name>
<dbReference type="OrthoDB" id="5075006at2759"/>
<reference evidence="2" key="1">
    <citation type="journal article" date="2020" name="Stud. Mycol.">
        <title>101 Dothideomycetes genomes: a test case for predicting lifestyles and emergence of pathogens.</title>
        <authorList>
            <person name="Haridas S."/>
            <person name="Albert R."/>
            <person name="Binder M."/>
            <person name="Bloem J."/>
            <person name="Labutti K."/>
            <person name="Salamov A."/>
            <person name="Andreopoulos B."/>
            <person name="Baker S."/>
            <person name="Barry K."/>
            <person name="Bills G."/>
            <person name="Bluhm B."/>
            <person name="Cannon C."/>
            <person name="Castanera R."/>
            <person name="Culley D."/>
            <person name="Daum C."/>
            <person name="Ezra D."/>
            <person name="Gonzalez J."/>
            <person name="Henrissat B."/>
            <person name="Kuo A."/>
            <person name="Liang C."/>
            <person name="Lipzen A."/>
            <person name="Lutzoni F."/>
            <person name="Magnuson J."/>
            <person name="Mondo S."/>
            <person name="Nolan M."/>
            <person name="Ohm R."/>
            <person name="Pangilinan J."/>
            <person name="Park H.-J."/>
            <person name="Ramirez L."/>
            <person name="Alfaro M."/>
            <person name="Sun H."/>
            <person name="Tritt A."/>
            <person name="Yoshinaga Y."/>
            <person name="Zwiers L.-H."/>
            <person name="Turgeon B."/>
            <person name="Goodwin S."/>
            <person name="Spatafora J."/>
            <person name="Crous P."/>
            <person name="Grigoriev I."/>
        </authorList>
    </citation>
    <scope>NUCLEOTIDE SEQUENCE</scope>
    <source>
        <strain evidence="2">CBS 109.77</strain>
    </source>
</reference>
<evidence type="ECO:0000313" key="3">
    <source>
        <dbReference type="Proteomes" id="UP000799757"/>
    </source>
</evidence>
<dbReference type="EMBL" id="MU001766">
    <property type="protein sequence ID" value="KAF2799349.1"/>
    <property type="molecule type" value="Genomic_DNA"/>
</dbReference>
<feature type="signal peptide" evidence="1">
    <location>
        <begin position="1"/>
        <end position="19"/>
    </location>
</feature>
<evidence type="ECO:0000313" key="2">
    <source>
        <dbReference type="EMBL" id="KAF2799349.1"/>
    </source>
</evidence>
<dbReference type="Proteomes" id="UP000799757">
    <property type="component" value="Unassembled WGS sequence"/>
</dbReference>
<keyword evidence="3" id="KW-1185">Reference proteome</keyword>
<proteinExistence type="predicted"/>
<evidence type="ECO:0000256" key="1">
    <source>
        <dbReference type="SAM" id="SignalP"/>
    </source>
</evidence>